<feature type="chain" id="PRO_5043896950" evidence="2">
    <location>
        <begin position="23"/>
        <end position="111"/>
    </location>
</feature>
<geneLocation type="plasmid" evidence="3 4">
    <name>pBIL</name>
</geneLocation>
<accession>A0AAU8SR15</accession>
<protein>
    <submittedName>
        <fullName evidence="3">Uncharacterized protein</fullName>
    </submittedName>
</protein>
<keyword evidence="3" id="KW-0614">Plasmid</keyword>
<dbReference type="KEGG" id="bfn:OI25_7833"/>
<reference evidence="3 4" key="1">
    <citation type="journal article" date="2015" name="Genome Announc.">
        <title>Complete genome sequences for 59 burkholderia isolates, both pathogenic and near neighbor.</title>
        <authorList>
            <person name="Johnson S.L."/>
            <person name="Bishop-Lilly K.A."/>
            <person name="Ladner J.T."/>
            <person name="Daligault H.E."/>
            <person name="Davenport K.W."/>
            <person name="Jaissle J."/>
            <person name="Frey K.G."/>
            <person name="Koroleva G.I."/>
            <person name="Bruce D.C."/>
            <person name="Coyne S.R."/>
            <person name="Broomall S.M."/>
            <person name="Li P.E."/>
            <person name="Teshima H."/>
            <person name="Gibbons H.S."/>
            <person name="Palacios G.F."/>
            <person name="Rosenzweig C.N."/>
            <person name="Redden C.L."/>
            <person name="Xu Y."/>
            <person name="Minogue T.D."/>
            <person name="Chain P.S."/>
        </authorList>
    </citation>
    <scope>NUCLEOTIDE SEQUENCE [LARGE SCALE GENOMIC DNA]</scope>
    <source>
        <strain evidence="3 4">ATCC BAA-463</strain>
    </source>
</reference>
<feature type="compositionally biased region" description="Basic residues" evidence="1">
    <location>
        <begin position="94"/>
        <end position="111"/>
    </location>
</feature>
<sequence>MKLQLTASASILAPLASCVPAAADHDYLRAAAAGFSVVKPDADIRHRDGARREVGNRPGERRASGCNRRRISLNVTTLCCQGTQTDPPGQALTKRNRARQRRTNARRASQR</sequence>
<name>A0AAU8SR15_9BURK</name>
<organism evidence="3 4">
    <name type="scientific">Paraburkholderia fungorum</name>
    <dbReference type="NCBI Taxonomy" id="134537"/>
    <lineage>
        <taxon>Bacteria</taxon>
        <taxon>Pseudomonadati</taxon>
        <taxon>Pseudomonadota</taxon>
        <taxon>Betaproteobacteria</taxon>
        <taxon>Burkholderiales</taxon>
        <taxon>Burkholderiaceae</taxon>
        <taxon>Paraburkholderia</taxon>
    </lineage>
</organism>
<keyword evidence="2" id="KW-0732">Signal</keyword>
<evidence type="ECO:0000313" key="3">
    <source>
        <dbReference type="EMBL" id="AJZ56143.1"/>
    </source>
</evidence>
<feature type="region of interest" description="Disordered" evidence="1">
    <location>
        <begin position="80"/>
        <end position="111"/>
    </location>
</feature>
<feature type="signal peptide" evidence="2">
    <location>
        <begin position="1"/>
        <end position="22"/>
    </location>
</feature>
<proteinExistence type="predicted"/>
<gene>
    <name evidence="3" type="ORF">OI25_7833</name>
</gene>
<dbReference type="Proteomes" id="UP000032614">
    <property type="component" value="Plasmid pBIL"/>
</dbReference>
<dbReference type="AlphaFoldDB" id="A0AAU8SR15"/>
<dbReference type="EMBL" id="CP010024">
    <property type="protein sequence ID" value="AJZ56143.1"/>
    <property type="molecule type" value="Genomic_DNA"/>
</dbReference>
<evidence type="ECO:0000256" key="1">
    <source>
        <dbReference type="SAM" id="MobiDB-lite"/>
    </source>
</evidence>
<evidence type="ECO:0000256" key="2">
    <source>
        <dbReference type="SAM" id="SignalP"/>
    </source>
</evidence>
<evidence type="ECO:0000313" key="4">
    <source>
        <dbReference type="Proteomes" id="UP000032614"/>
    </source>
</evidence>